<dbReference type="GO" id="GO:0016616">
    <property type="term" value="F:oxidoreductase activity, acting on the CH-OH group of donors, NAD or NADP as acceptor"/>
    <property type="evidence" value="ECO:0007669"/>
    <property type="project" value="TreeGrafter"/>
</dbReference>
<dbReference type="PANTHER" id="PTHR45458">
    <property type="entry name" value="SHORT-CHAIN DEHYDROGENASE/REDUCTASE SDR"/>
    <property type="match status" value="1"/>
</dbReference>
<dbReference type="InterPro" id="IPR052184">
    <property type="entry name" value="SDR_enzymes"/>
</dbReference>
<dbReference type="STRING" id="1121013.GCA_000426365_02221"/>
<protein>
    <recommendedName>
        <fullName evidence="3">Short-chain dehydrogenase</fullName>
    </recommendedName>
</protein>
<accession>A0A091BGG5</accession>
<dbReference type="CDD" id="cd05325">
    <property type="entry name" value="carb_red_sniffer_like_SDR_c"/>
    <property type="match status" value="1"/>
</dbReference>
<dbReference type="InterPro" id="IPR002347">
    <property type="entry name" value="SDR_fam"/>
</dbReference>
<comment type="caution">
    <text evidence="1">The sequence shown here is derived from an EMBL/GenBank/DDBJ whole genome shotgun (WGS) entry which is preliminary data.</text>
</comment>
<dbReference type="RefSeq" id="WP_051239916.1">
    <property type="nucleotide sequence ID" value="NZ_AUFF01000006.1"/>
</dbReference>
<dbReference type="OrthoDB" id="5786478at2"/>
<dbReference type="eggNOG" id="COG1028">
    <property type="taxonomic scope" value="Bacteria"/>
</dbReference>
<name>A0A091BGG5_9GAMM</name>
<evidence type="ECO:0000313" key="2">
    <source>
        <dbReference type="Proteomes" id="UP000029391"/>
    </source>
</evidence>
<evidence type="ECO:0000313" key="1">
    <source>
        <dbReference type="EMBL" id="KFN50627.1"/>
    </source>
</evidence>
<dbReference type="PANTHER" id="PTHR45458:SF1">
    <property type="entry name" value="SHORT CHAIN DEHYDROGENASE"/>
    <property type="match status" value="1"/>
</dbReference>
<dbReference type="Pfam" id="PF00106">
    <property type="entry name" value="adh_short"/>
    <property type="match status" value="1"/>
</dbReference>
<proteinExistence type="predicted"/>
<dbReference type="AlphaFoldDB" id="A0A091BGG5"/>
<dbReference type="InterPro" id="IPR036291">
    <property type="entry name" value="NAD(P)-bd_dom_sf"/>
</dbReference>
<dbReference type="EMBL" id="AWXU01000017">
    <property type="protein sequence ID" value="KFN50627.1"/>
    <property type="molecule type" value="Genomic_DNA"/>
</dbReference>
<dbReference type="PRINTS" id="PR00081">
    <property type="entry name" value="GDHRDH"/>
</dbReference>
<dbReference type="Gene3D" id="3.40.50.720">
    <property type="entry name" value="NAD(P)-binding Rossmann-like Domain"/>
    <property type="match status" value="1"/>
</dbReference>
<keyword evidence="2" id="KW-1185">Reference proteome</keyword>
<sequence>MSGPPFPRAVVTGANRGLGLEFVRQLLAAGTHVVAGCRRPGEATALNRLAGDLPGHLHVLPLDIADARSRQAFATEAAGLHEGLELLVNNAGVLHSGERFGALEEKVLTHSLATNAVGPWLLTEALAPLLARGGWTPDEKARVLNISSEMGAMTTLARELRAPSYRISKAALNMAGVLMARALNPQGIGVITVHPGWVRTDMGGDGASVPPDAAVRDLLAVATGGRALPAGEFVDAQGHPLPW</sequence>
<dbReference type="Proteomes" id="UP000029391">
    <property type="component" value="Unassembled WGS sequence"/>
</dbReference>
<organism evidence="1 2">
    <name type="scientific">Arenimonas composti TR7-09 = DSM 18010</name>
    <dbReference type="NCBI Taxonomy" id="1121013"/>
    <lineage>
        <taxon>Bacteria</taxon>
        <taxon>Pseudomonadati</taxon>
        <taxon>Pseudomonadota</taxon>
        <taxon>Gammaproteobacteria</taxon>
        <taxon>Lysobacterales</taxon>
        <taxon>Lysobacteraceae</taxon>
        <taxon>Arenimonas</taxon>
    </lineage>
</organism>
<evidence type="ECO:0008006" key="3">
    <source>
        <dbReference type="Google" id="ProtNLM"/>
    </source>
</evidence>
<reference evidence="1 2" key="1">
    <citation type="submission" date="2013-09" db="EMBL/GenBank/DDBJ databases">
        <title>Genome sequencing of Arenimonas composti.</title>
        <authorList>
            <person name="Chen F."/>
            <person name="Wang G."/>
        </authorList>
    </citation>
    <scope>NUCLEOTIDE SEQUENCE [LARGE SCALE GENOMIC DNA]</scope>
    <source>
        <strain evidence="1 2">TR7-09</strain>
    </source>
</reference>
<dbReference type="SUPFAM" id="SSF51735">
    <property type="entry name" value="NAD(P)-binding Rossmann-fold domains"/>
    <property type="match status" value="1"/>
</dbReference>
<gene>
    <name evidence="1" type="ORF">P873_05560</name>
</gene>